<dbReference type="InterPro" id="IPR006204">
    <property type="entry name" value="GHMP_kinase_N_dom"/>
</dbReference>
<dbReference type="InterPro" id="IPR014721">
    <property type="entry name" value="Ribsml_uS5_D2-typ_fold_subgr"/>
</dbReference>
<comment type="function">
    <text evidence="10">Catalyzes the phosphorylation of the position 2 hydroxy group of 4-diphosphocytidyl-2C-methyl-D-erythritol.</text>
</comment>
<feature type="domain" description="GHMP kinase N-terminal" evidence="11">
    <location>
        <begin position="65"/>
        <end position="141"/>
    </location>
</feature>
<keyword evidence="14" id="KW-1185">Reference proteome</keyword>
<gene>
    <name evidence="10" type="primary">ispE</name>
    <name evidence="13" type="ORF">EDC63_11168</name>
</gene>
<dbReference type="AlphaFoldDB" id="A0A4R3XZZ0"/>
<evidence type="ECO:0000256" key="9">
    <source>
        <dbReference type="ARBA" id="ARBA00032554"/>
    </source>
</evidence>
<dbReference type="PANTHER" id="PTHR43527:SF2">
    <property type="entry name" value="4-DIPHOSPHOCYTIDYL-2-C-METHYL-D-ERYTHRITOL KINASE, CHLOROPLASTIC"/>
    <property type="match status" value="1"/>
</dbReference>
<evidence type="ECO:0000256" key="4">
    <source>
        <dbReference type="ARBA" id="ARBA00022679"/>
    </source>
</evidence>
<proteinExistence type="inferred from homology"/>
<dbReference type="GO" id="GO:0050515">
    <property type="term" value="F:4-(cytidine 5'-diphospho)-2-C-methyl-D-erythritol kinase activity"/>
    <property type="evidence" value="ECO:0007669"/>
    <property type="project" value="UniProtKB-UniRule"/>
</dbReference>
<evidence type="ECO:0000256" key="5">
    <source>
        <dbReference type="ARBA" id="ARBA00022741"/>
    </source>
</evidence>
<evidence type="ECO:0000256" key="1">
    <source>
        <dbReference type="ARBA" id="ARBA00009684"/>
    </source>
</evidence>
<dbReference type="SUPFAM" id="SSF54211">
    <property type="entry name" value="Ribosomal protein S5 domain 2-like"/>
    <property type="match status" value="1"/>
</dbReference>
<accession>A0A4R3XZZ0</accession>
<sequence>MHSYPAPAKLNLFLHVVGRRADGYHLLQSVFRFVDFGDSLEYAIRHDGAVLRTTDVAGIPPEQDLCVRAARLLQQHTGCQLGVDITLDKRLPMGGGLGGGSSDAATTLLVLNKLWELGLSRAELQMLGLQLGADVPVFIFGESAFAEGVGEKLQPVTLPPAWYVILVPPAHVPTAKIFASEELTRDTNPIKMSDFSAGYKHNDLETVVCKMYPAVANHLAWLKQRGDARMTGSGACVFASYETEELARAVLAEKPQEMVGFVSCGLDRHPLWSFAQ</sequence>
<evidence type="ECO:0000256" key="2">
    <source>
        <dbReference type="ARBA" id="ARBA00012052"/>
    </source>
</evidence>
<dbReference type="InterPro" id="IPR013750">
    <property type="entry name" value="GHMP_kinase_C_dom"/>
</dbReference>
<comment type="pathway">
    <text evidence="10">Isoprenoid biosynthesis; isopentenyl diphosphate biosynthesis via DXP pathway; isopentenyl diphosphate from 1-deoxy-D-xylulose 5-phosphate: step 3/6.</text>
</comment>
<keyword evidence="5 10" id="KW-0547">Nucleotide-binding</keyword>
<comment type="caution">
    <text evidence="13">The sequence shown here is derived from an EMBL/GenBank/DDBJ whole genome shotgun (WGS) entry which is preliminary data.</text>
</comment>
<dbReference type="Gene3D" id="3.30.230.10">
    <property type="match status" value="1"/>
</dbReference>
<evidence type="ECO:0000259" key="12">
    <source>
        <dbReference type="Pfam" id="PF08544"/>
    </source>
</evidence>
<dbReference type="PANTHER" id="PTHR43527">
    <property type="entry name" value="4-DIPHOSPHOCYTIDYL-2-C-METHYL-D-ERYTHRITOL KINASE, CHLOROPLASTIC"/>
    <property type="match status" value="1"/>
</dbReference>
<feature type="domain" description="GHMP kinase C-terminal" evidence="12">
    <location>
        <begin position="204"/>
        <end position="252"/>
    </location>
</feature>
<keyword evidence="6 10" id="KW-0418">Kinase</keyword>
<keyword evidence="8 10" id="KW-0414">Isoprene biosynthesis</keyword>
<dbReference type="Proteomes" id="UP000295367">
    <property type="component" value="Unassembled WGS sequence"/>
</dbReference>
<feature type="active site" evidence="10">
    <location>
        <position position="9"/>
    </location>
</feature>
<keyword evidence="4 10" id="KW-0808">Transferase</keyword>
<protein>
    <recommendedName>
        <fullName evidence="3 10">4-diphosphocytidyl-2-C-methyl-D-erythritol kinase</fullName>
        <shortName evidence="10">CMK</shortName>
        <ecNumber evidence="2 10">2.7.1.148</ecNumber>
    </recommendedName>
    <alternativeName>
        <fullName evidence="9 10">4-(cytidine-5'-diphospho)-2-C-methyl-D-erythritol kinase</fullName>
    </alternativeName>
</protein>
<dbReference type="Gene3D" id="3.30.70.890">
    <property type="entry name" value="GHMP kinase, C-terminal domain"/>
    <property type="match status" value="1"/>
</dbReference>
<dbReference type="SUPFAM" id="SSF55060">
    <property type="entry name" value="GHMP Kinase, C-terminal domain"/>
    <property type="match status" value="1"/>
</dbReference>
<dbReference type="PIRSF" id="PIRSF010376">
    <property type="entry name" value="IspE"/>
    <property type="match status" value="1"/>
</dbReference>
<dbReference type="EMBL" id="SMCO01000011">
    <property type="protein sequence ID" value="TCV84722.1"/>
    <property type="molecule type" value="Genomic_DNA"/>
</dbReference>
<dbReference type="RefSeq" id="WP_124946188.1">
    <property type="nucleotide sequence ID" value="NZ_BHVT01000027.1"/>
</dbReference>
<dbReference type="InterPro" id="IPR036554">
    <property type="entry name" value="GHMP_kinase_C_sf"/>
</dbReference>
<dbReference type="HAMAP" id="MF_00061">
    <property type="entry name" value="IspE"/>
    <property type="match status" value="1"/>
</dbReference>
<organism evidence="13 14">
    <name type="scientific">Sulfurirhabdus autotrophica</name>
    <dbReference type="NCBI Taxonomy" id="1706046"/>
    <lineage>
        <taxon>Bacteria</taxon>
        <taxon>Pseudomonadati</taxon>
        <taxon>Pseudomonadota</taxon>
        <taxon>Betaproteobacteria</taxon>
        <taxon>Nitrosomonadales</taxon>
        <taxon>Sulfuricellaceae</taxon>
        <taxon>Sulfurirhabdus</taxon>
    </lineage>
</organism>
<evidence type="ECO:0000313" key="14">
    <source>
        <dbReference type="Proteomes" id="UP000295367"/>
    </source>
</evidence>
<dbReference type="GO" id="GO:0005524">
    <property type="term" value="F:ATP binding"/>
    <property type="evidence" value="ECO:0007669"/>
    <property type="project" value="UniProtKB-UniRule"/>
</dbReference>
<dbReference type="Pfam" id="PF08544">
    <property type="entry name" value="GHMP_kinases_C"/>
    <property type="match status" value="1"/>
</dbReference>
<dbReference type="NCBIfam" id="TIGR00154">
    <property type="entry name" value="ispE"/>
    <property type="match status" value="1"/>
</dbReference>
<evidence type="ECO:0000256" key="10">
    <source>
        <dbReference type="HAMAP-Rule" id="MF_00061"/>
    </source>
</evidence>
<feature type="binding site" evidence="10">
    <location>
        <begin position="92"/>
        <end position="102"/>
    </location>
    <ligand>
        <name>ATP</name>
        <dbReference type="ChEBI" id="CHEBI:30616"/>
    </ligand>
</feature>
<dbReference type="UniPathway" id="UPA00056">
    <property type="reaction ID" value="UER00094"/>
</dbReference>
<dbReference type="EC" id="2.7.1.148" evidence="2 10"/>
<dbReference type="OrthoDB" id="9809438at2"/>
<comment type="catalytic activity">
    <reaction evidence="10">
        <text>4-CDP-2-C-methyl-D-erythritol + ATP = 4-CDP-2-C-methyl-D-erythritol 2-phosphate + ADP + H(+)</text>
        <dbReference type="Rhea" id="RHEA:18437"/>
        <dbReference type="ChEBI" id="CHEBI:15378"/>
        <dbReference type="ChEBI" id="CHEBI:30616"/>
        <dbReference type="ChEBI" id="CHEBI:57823"/>
        <dbReference type="ChEBI" id="CHEBI:57919"/>
        <dbReference type="ChEBI" id="CHEBI:456216"/>
        <dbReference type="EC" id="2.7.1.148"/>
    </reaction>
</comment>
<evidence type="ECO:0000313" key="13">
    <source>
        <dbReference type="EMBL" id="TCV84722.1"/>
    </source>
</evidence>
<dbReference type="InterPro" id="IPR020568">
    <property type="entry name" value="Ribosomal_Su5_D2-typ_SF"/>
</dbReference>
<keyword evidence="7 10" id="KW-0067">ATP-binding</keyword>
<dbReference type="InterPro" id="IPR004424">
    <property type="entry name" value="IspE"/>
</dbReference>
<name>A0A4R3XZZ0_9PROT</name>
<dbReference type="Pfam" id="PF00288">
    <property type="entry name" value="GHMP_kinases_N"/>
    <property type="match status" value="1"/>
</dbReference>
<evidence type="ECO:0000256" key="7">
    <source>
        <dbReference type="ARBA" id="ARBA00022840"/>
    </source>
</evidence>
<reference evidence="13 14" key="1">
    <citation type="submission" date="2019-03" db="EMBL/GenBank/DDBJ databases">
        <title>Genomic Encyclopedia of Type Strains, Phase IV (KMG-IV): sequencing the most valuable type-strain genomes for metagenomic binning, comparative biology and taxonomic classification.</title>
        <authorList>
            <person name="Goeker M."/>
        </authorList>
    </citation>
    <scope>NUCLEOTIDE SEQUENCE [LARGE SCALE GENOMIC DNA]</scope>
    <source>
        <strain evidence="13 14">DSM 100309</strain>
    </source>
</reference>
<evidence type="ECO:0000259" key="11">
    <source>
        <dbReference type="Pfam" id="PF00288"/>
    </source>
</evidence>
<evidence type="ECO:0000256" key="6">
    <source>
        <dbReference type="ARBA" id="ARBA00022777"/>
    </source>
</evidence>
<evidence type="ECO:0000256" key="3">
    <source>
        <dbReference type="ARBA" id="ARBA00017473"/>
    </source>
</evidence>
<dbReference type="GO" id="GO:0016114">
    <property type="term" value="P:terpenoid biosynthetic process"/>
    <property type="evidence" value="ECO:0007669"/>
    <property type="project" value="UniProtKB-UniRule"/>
</dbReference>
<feature type="active site" evidence="10">
    <location>
        <position position="134"/>
    </location>
</feature>
<comment type="similarity">
    <text evidence="1 10">Belongs to the GHMP kinase family. IspE subfamily.</text>
</comment>
<evidence type="ECO:0000256" key="8">
    <source>
        <dbReference type="ARBA" id="ARBA00023229"/>
    </source>
</evidence>
<dbReference type="GO" id="GO:0019288">
    <property type="term" value="P:isopentenyl diphosphate biosynthetic process, methylerythritol 4-phosphate pathway"/>
    <property type="evidence" value="ECO:0007669"/>
    <property type="project" value="UniProtKB-UniRule"/>
</dbReference>